<evidence type="ECO:0000313" key="3">
    <source>
        <dbReference type="WBParaSite" id="SSTP_0000276200.1"/>
    </source>
</evidence>
<feature type="transmembrane region" description="Helical" evidence="1">
    <location>
        <begin position="142"/>
        <end position="167"/>
    </location>
</feature>
<proteinExistence type="predicted"/>
<reference evidence="3" key="1">
    <citation type="submission" date="2015-08" db="UniProtKB">
        <authorList>
            <consortium name="WormBaseParasite"/>
        </authorList>
    </citation>
    <scope>IDENTIFICATION</scope>
</reference>
<organism evidence="3">
    <name type="scientific">Strongyloides stercoralis</name>
    <name type="common">Threadworm</name>
    <dbReference type="NCBI Taxonomy" id="6248"/>
    <lineage>
        <taxon>Eukaryota</taxon>
        <taxon>Metazoa</taxon>
        <taxon>Ecdysozoa</taxon>
        <taxon>Nematoda</taxon>
        <taxon>Chromadorea</taxon>
        <taxon>Rhabditida</taxon>
        <taxon>Tylenchina</taxon>
        <taxon>Panagrolaimomorpha</taxon>
        <taxon>Strongyloidoidea</taxon>
        <taxon>Strongyloididae</taxon>
        <taxon>Strongyloides</taxon>
    </lineage>
</organism>
<feature type="transmembrane region" description="Helical" evidence="1">
    <location>
        <begin position="48"/>
        <end position="79"/>
    </location>
</feature>
<keyword evidence="1" id="KW-1133">Transmembrane helix</keyword>
<feature type="transmembrane region" description="Helical" evidence="1">
    <location>
        <begin position="110"/>
        <end position="130"/>
    </location>
</feature>
<evidence type="ECO:0000313" key="2">
    <source>
        <dbReference type="Proteomes" id="UP000035681"/>
    </source>
</evidence>
<keyword evidence="1" id="KW-0812">Transmembrane</keyword>
<sequence>MYTFYSIIFLILGIIGFLISLFILFIHLNSNQLLQDYVVVVPRLVVDVLIHGIFITSGILITINYICISFIILLSVIILQICFSLNNNFYILLAVNYPVKLIELPLRKRYLLMFIWLIISLIVLIPFVIIKNVTICDLKDSYRIIYIIIGVFSVISNILIIISIFCVKNSKTKRELANEAKISILATLLPSIGCIAASWYDITEEAKDMVYVLCYCLIGLYIISNNVFILLNDDVQKAIKGISRRIRPIRFNNI</sequence>
<dbReference type="WBParaSite" id="SSTP_0000276200.1">
    <property type="protein sequence ID" value="SSTP_0000276200.1"/>
    <property type="gene ID" value="SSTP_0000276200"/>
</dbReference>
<accession>A0A0K0DZV2</accession>
<name>A0A0K0DZV2_STRER</name>
<feature type="transmembrane region" description="Helical" evidence="1">
    <location>
        <begin position="179"/>
        <end position="198"/>
    </location>
</feature>
<dbReference type="WBParaSite" id="TCONS_00013065.p1">
    <property type="protein sequence ID" value="TCONS_00013065.p1"/>
    <property type="gene ID" value="XLOC_008860"/>
</dbReference>
<dbReference type="Proteomes" id="UP000035681">
    <property type="component" value="Unplaced"/>
</dbReference>
<feature type="transmembrane region" description="Helical" evidence="1">
    <location>
        <begin position="7"/>
        <end position="28"/>
    </location>
</feature>
<feature type="transmembrane region" description="Helical" evidence="1">
    <location>
        <begin position="210"/>
        <end position="231"/>
    </location>
</feature>
<evidence type="ECO:0000313" key="4">
    <source>
        <dbReference type="WBParaSite" id="TCONS_00013065.p1"/>
    </source>
</evidence>
<protein>
    <submittedName>
        <fullName evidence="4">G-protein coupled receptors family 1 profile domain-containing protein</fullName>
    </submittedName>
    <submittedName>
        <fullName evidence="3">G_PROTEIN_RECEP_F1_2 domain-containing protein</fullName>
    </submittedName>
</protein>
<keyword evidence="1" id="KW-0472">Membrane</keyword>
<dbReference type="AlphaFoldDB" id="A0A0K0DZV2"/>
<keyword evidence="2" id="KW-1185">Reference proteome</keyword>
<evidence type="ECO:0000256" key="1">
    <source>
        <dbReference type="SAM" id="Phobius"/>
    </source>
</evidence>